<proteinExistence type="predicted"/>
<comment type="caution">
    <text evidence="4">The sequence shown here is derived from an EMBL/GenBank/DDBJ whole genome shotgun (WGS) entry which is preliminary data.</text>
</comment>
<dbReference type="InterPro" id="IPR017871">
    <property type="entry name" value="ABC_transporter-like_CS"/>
</dbReference>
<dbReference type="SMART" id="SM00382">
    <property type="entry name" value="AAA"/>
    <property type="match status" value="1"/>
</dbReference>
<sequence>MRFPDANGTGAAARGSRSGVPAVSLAGVTKSYGPVQALRGIDLDLWRGTVVGITGDNGAGKSTLLKIMAGAVSPTSGTMSIDDRPVHFTSPNDAREHGIEIVYQELALAPDLDVVQNAFLGRELTRRSLGFGPRVLDRSRMETAVVERLQDLQLSLTRLSTSVENLSGGQRQAIAIVRAMLSDPAVVVLDEPTAALSTAKIPGVLALLRRLRDRGVCVVIVSHRIQDLLEVADRIVVIGGGSVVLDRPAGELDIAGVVSAVADAPTYD</sequence>
<evidence type="ECO:0000256" key="2">
    <source>
        <dbReference type="ARBA" id="ARBA00022840"/>
    </source>
</evidence>
<dbReference type="Proteomes" id="UP000267128">
    <property type="component" value="Unassembled WGS sequence"/>
</dbReference>
<evidence type="ECO:0000259" key="3">
    <source>
        <dbReference type="PROSITE" id="PS50893"/>
    </source>
</evidence>
<dbReference type="GO" id="GO:0016887">
    <property type="term" value="F:ATP hydrolysis activity"/>
    <property type="evidence" value="ECO:0007669"/>
    <property type="project" value="InterPro"/>
</dbReference>
<reference evidence="4 5" key="1">
    <citation type="submission" date="2018-11" db="EMBL/GenBank/DDBJ databases">
        <authorList>
            <person name="Li F."/>
        </authorList>
    </citation>
    <scope>NUCLEOTIDE SEQUENCE [LARGE SCALE GENOMIC DNA]</scope>
    <source>
        <strain evidence="4 5">Gsoil 097</strain>
    </source>
</reference>
<name>A0A3N0CFC0_9ACTN</name>
<dbReference type="PROSITE" id="PS00211">
    <property type="entry name" value="ABC_TRANSPORTER_1"/>
    <property type="match status" value="1"/>
</dbReference>
<dbReference type="SUPFAM" id="SSF52540">
    <property type="entry name" value="P-loop containing nucleoside triphosphate hydrolases"/>
    <property type="match status" value="1"/>
</dbReference>
<dbReference type="RefSeq" id="WP_123227441.1">
    <property type="nucleotide sequence ID" value="NZ_RJSE01000007.1"/>
</dbReference>
<dbReference type="Gene3D" id="3.40.50.300">
    <property type="entry name" value="P-loop containing nucleotide triphosphate hydrolases"/>
    <property type="match status" value="1"/>
</dbReference>
<evidence type="ECO:0000313" key="5">
    <source>
        <dbReference type="Proteomes" id="UP000267128"/>
    </source>
</evidence>
<dbReference type="OrthoDB" id="7875923at2"/>
<organism evidence="4 5">
    <name type="scientific">Nocardioides marmoriginsengisoli</name>
    <dbReference type="NCBI Taxonomy" id="661483"/>
    <lineage>
        <taxon>Bacteria</taxon>
        <taxon>Bacillati</taxon>
        <taxon>Actinomycetota</taxon>
        <taxon>Actinomycetes</taxon>
        <taxon>Propionibacteriales</taxon>
        <taxon>Nocardioidaceae</taxon>
        <taxon>Nocardioides</taxon>
    </lineage>
</organism>
<keyword evidence="2 4" id="KW-0067">ATP-binding</keyword>
<dbReference type="InterPro" id="IPR050107">
    <property type="entry name" value="ABC_carbohydrate_import_ATPase"/>
</dbReference>
<dbReference type="PANTHER" id="PTHR43790">
    <property type="entry name" value="CARBOHYDRATE TRANSPORT ATP-BINDING PROTEIN MG119-RELATED"/>
    <property type="match status" value="1"/>
</dbReference>
<dbReference type="AlphaFoldDB" id="A0A3N0CFC0"/>
<evidence type="ECO:0000313" key="4">
    <source>
        <dbReference type="EMBL" id="RNL62145.1"/>
    </source>
</evidence>
<dbReference type="Pfam" id="PF00005">
    <property type="entry name" value="ABC_tran"/>
    <property type="match status" value="1"/>
</dbReference>
<dbReference type="GO" id="GO:0005524">
    <property type="term" value="F:ATP binding"/>
    <property type="evidence" value="ECO:0007669"/>
    <property type="project" value="UniProtKB-KW"/>
</dbReference>
<dbReference type="EMBL" id="RJSE01000007">
    <property type="protein sequence ID" value="RNL62145.1"/>
    <property type="molecule type" value="Genomic_DNA"/>
</dbReference>
<protein>
    <submittedName>
        <fullName evidence="4">Sugar ABC transporter ATP-binding protein</fullName>
    </submittedName>
</protein>
<dbReference type="CDD" id="cd03216">
    <property type="entry name" value="ABC_Carb_Monos_I"/>
    <property type="match status" value="1"/>
</dbReference>
<keyword evidence="1" id="KW-0547">Nucleotide-binding</keyword>
<dbReference type="PANTHER" id="PTHR43790:SF8">
    <property type="entry name" value="SUGAR ABC TRANSPORTER ATP-BINDING PROTEIN"/>
    <property type="match status" value="1"/>
</dbReference>
<dbReference type="InterPro" id="IPR027417">
    <property type="entry name" value="P-loop_NTPase"/>
</dbReference>
<accession>A0A3N0CFC0</accession>
<feature type="domain" description="ABC transporter" evidence="3">
    <location>
        <begin position="23"/>
        <end position="265"/>
    </location>
</feature>
<evidence type="ECO:0000256" key="1">
    <source>
        <dbReference type="ARBA" id="ARBA00022741"/>
    </source>
</evidence>
<gene>
    <name evidence="4" type="ORF">EFK50_10095</name>
</gene>
<dbReference type="InterPro" id="IPR003439">
    <property type="entry name" value="ABC_transporter-like_ATP-bd"/>
</dbReference>
<keyword evidence="5" id="KW-1185">Reference proteome</keyword>
<dbReference type="PROSITE" id="PS50893">
    <property type="entry name" value="ABC_TRANSPORTER_2"/>
    <property type="match status" value="1"/>
</dbReference>
<dbReference type="InterPro" id="IPR003593">
    <property type="entry name" value="AAA+_ATPase"/>
</dbReference>